<dbReference type="PROSITE" id="PS00028">
    <property type="entry name" value="ZINC_FINGER_C2H2_1"/>
    <property type="match status" value="2"/>
</dbReference>
<feature type="region of interest" description="Disordered" evidence="2">
    <location>
        <begin position="308"/>
        <end position="351"/>
    </location>
</feature>
<dbReference type="PROSITE" id="PS50157">
    <property type="entry name" value="ZINC_FINGER_C2H2_2"/>
    <property type="match status" value="2"/>
</dbReference>
<evidence type="ECO:0000256" key="2">
    <source>
        <dbReference type="SAM" id="MobiDB-lite"/>
    </source>
</evidence>
<evidence type="ECO:0000313" key="4">
    <source>
        <dbReference type="EMBL" id="TPX33540.1"/>
    </source>
</evidence>
<dbReference type="STRING" id="286115.A0A507BVY9"/>
<keyword evidence="1" id="KW-0862">Zinc</keyword>
<keyword evidence="1" id="KW-0863">Zinc-finger</keyword>
<feature type="region of interest" description="Disordered" evidence="2">
    <location>
        <begin position="1"/>
        <end position="45"/>
    </location>
</feature>
<dbReference type="SMART" id="SM00355">
    <property type="entry name" value="ZnF_C2H2"/>
    <property type="match status" value="2"/>
</dbReference>
<reference evidence="4 5" key="1">
    <citation type="journal article" date="2019" name="Sci. Rep.">
        <title>Comparative genomics of chytrid fungi reveal insights into the obligate biotrophic and pathogenic lifestyle of Synchytrium endobioticum.</title>
        <authorList>
            <person name="van de Vossenberg B.T.L.H."/>
            <person name="Warris S."/>
            <person name="Nguyen H.D.T."/>
            <person name="van Gent-Pelzer M.P.E."/>
            <person name="Joly D.L."/>
            <person name="van de Geest H.C."/>
            <person name="Bonants P.J.M."/>
            <person name="Smith D.S."/>
            <person name="Levesque C.A."/>
            <person name="van der Lee T.A.J."/>
        </authorList>
    </citation>
    <scope>NUCLEOTIDE SEQUENCE [LARGE SCALE GENOMIC DNA]</scope>
    <source>
        <strain evidence="4 5">MB42</strain>
    </source>
</reference>
<dbReference type="AlphaFoldDB" id="A0A507BVY9"/>
<protein>
    <recommendedName>
        <fullName evidence="3">C2H2-type domain-containing protein</fullName>
    </recommendedName>
</protein>
<organism evidence="4 5">
    <name type="scientific">Synchytrium endobioticum</name>
    <dbReference type="NCBI Taxonomy" id="286115"/>
    <lineage>
        <taxon>Eukaryota</taxon>
        <taxon>Fungi</taxon>
        <taxon>Fungi incertae sedis</taxon>
        <taxon>Chytridiomycota</taxon>
        <taxon>Chytridiomycota incertae sedis</taxon>
        <taxon>Chytridiomycetes</taxon>
        <taxon>Synchytriales</taxon>
        <taxon>Synchytriaceae</taxon>
        <taxon>Synchytrium</taxon>
    </lineage>
</organism>
<dbReference type="VEuPathDB" id="FungiDB:SeMB42_g07461"/>
<feature type="compositionally biased region" description="Low complexity" evidence="2">
    <location>
        <begin position="245"/>
        <end position="261"/>
    </location>
</feature>
<evidence type="ECO:0000313" key="5">
    <source>
        <dbReference type="Proteomes" id="UP000317494"/>
    </source>
</evidence>
<evidence type="ECO:0000256" key="1">
    <source>
        <dbReference type="PROSITE-ProRule" id="PRU00042"/>
    </source>
</evidence>
<accession>A0A507BVY9</accession>
<keyword evidence="1" id="KW-0479">Metal-binding</keyword>
<feature type="compositionally biased region" description="Basic residues" evidence="2">
    <location>
        <begin position="324"/>
        <end position="337"/>
    </location>
</feature>
<feature type="domain" description="C2H2-type" evidence="3">
    <location>
        <begin position="359"/>
        <end position="389"/>
    </location>
</feature>
<dbReference type="EMBL" id="QEAN01000531">
    <property type="protein sequence ID" value="TPX33540.1"/>
    <property type="molecule type" value="Genomic_DNA"/>
</dbReference>
<name>A0A507BVY9_9FUNG</name>
<dbReference type="InterPro" id="IPR013087">
    <property type="entry name" value="Znf_C2H2_type"/>
</dbReference>
<proteinExistence type="predicted"/>
<feature type="compositionally biased region" description="Polar residues" evidence="2">
    <location>
        <begin position="308"/>
        <end position="323"/>
    </location>
</feature>
<dbReference type="Proteomes" id="UP000317494">
    <property type="component" value="Unassembled WGS sequence"/>
</dbReference>
<comment type="caution">
    <text evidence="4">The sequence shown here is derived from an EMBL/GenBank/DDBJ whole genome shotgun (WGS) entry which is preliminary data.</text>
</comment>
<dbReference type="GO" id="GO:0008270">
    <property type="term" value="F:zinc ion binding"/>
    <property type="evidence" value="ECO:0007669"/>
    <property type="project" value="UniProtKB-KW"/>
</dbReference>
<keyword evidence="5" id="KW-1185">Reference proteome</keyword>
<dbReference type="Gene3D" id="3.30.160.60">
    <property type="entry name" value="Classic Zinc Finger"/>
    <property type="match status" value="1"/>
</dbReference>
<gene>
    <name evidence="4" type="ORF">SeMB42_g07461</name>
</gene>
<sequence length="533" mass="59090">MPASHAQPQPHSPPHAHHDKDDAPAPTPGHHSHASHEAGPNAGGVADPIILQLLSTRVKMTDVPDAYEDERQRRMFYPQFTTNSTSNCTSERPIRERTSVVYPVQVHAHPRHSRYSAAMSTTYVPSPTLDTSHTSAGVDAFYYPATATATTVPPPNQYTIHRYLPHSDSIILDAFSPQPWPPSTQGHSQIANPHHYYNHFGAAVGLGLQRIHDLHRYHPIFTYHPPAQQSLGYPIYGNPLHHPFQSQCDSSQLHHQQQQSDMFSPYDSQPHYKIMSANDSYYSDLVPGTPSPFGSACTNQVSADSCLENNEGSTTCSSTSNLPRNRKPTKRASKPHLHPSLPKPLAPSEERGEGARKVYACTFGDCPKIYGTGAGLRYHLKTWHKTLSPRVAKQAQKEAKYICNKCAKSYSSVAGLRYHTTHVQHTPEQVAHAAREADALDAFRIENGLPLPPKHPTRMKYEVLSSPEVLSSSDLPSPDELSHLSESDITTELIMSVFNQHFSQGNAAAGTDCLDNSEYIDTEDLEYIDIPKY</sequence>
<evidence type="ECO:0000259" key="3">
    <source>
        <dbReference type="PROSITE" id="PS50157"/>
    </source>
</evidence>
<feature type="region of interest" description="Disordered" evidence="2">
    <location>
        <begin position="244"/>
        <end position="269"/>
    </location>
</feature>
<feature type="domain" description="C2H2-type" evidence="3">
    <location>
        <begin position="401"/>
        <end position="430"/>
    </location>
</feature>